<accession>A0A645FXW8</accession>
<gene>
    <name evidence="2" type="ORF">SDC9_165850</name>
</gene>
<evidence type="ECO:0000256" key="1">
    <source>
        <dbReference type="SAM" id="MobiDB-lite"/>
    </source>
</evidence>
<organism evidence="2">
    <name type="scientific">bioreactor metagenome</name>
    <dbReference type="NCBI Taxonomy" id="1076179"/>
    <lineage>
        <taxon>unclassified sequences</taxon>
        <taxon>metagenomes</taxon>
        <taxon>ecological metagenomes</taxon>
    </lineage>
</organism>
<sequence length="41" mass="4306">MVDLGAKVIADRVIVVDDAGNSRDARTGPFGDGLDRDFALS</sequence>
<evidence type="ECO:0000313" key="2">
    <source>
        <dbReference type="EMBL" id="MPN18490.1"/>
    </source>
</evidence>
<feature type="region of interest" description="Disordered" evidence="1">
    <location>
        <begin position="21"/>
        <end position="41"/>
    </location>
</feature>
<proteinExistence type="predicted"/>
<protein>
    <submittedName>
        <fullName evidence="2">Uncharacterized protein</fullName>
    </submittedName>
</protein>
<dbReference type="EMBL" id="VSSQ01065832">
    <property type="protein sequence ID" value="MPN18490.1"/>
    <property type="molecule type" value="Genomic_DNA"/>
</dbReference>
<dbReference type="AlphaFoldDB" id="A0A645FXW8"/>
<name>A0A645FXW8_9ZZZZ</name>
<comment type="caution">
    <text evidence="2">The sequence shown here is derived from an EMBL/GenBank/DDBJ whole genome shotgun (WGS) entry which is preliminary data.</text>
</comment>
<reference evidence="2" key="1">
    <citation type="submission" date="2019-08" db="EMBL/GenBank/DDBJ databases">
        <authorList>
            <person name="Kucharzyk K."/>
            <person name="Murdoch R.W."/>
            <person name="Higgins S."/>
            <person name="Loffler F."/>
        </authorList>
    </citation>
    <scope>NUCLEOTIDE SEQUENCE</scope>
</reference>